<name>A0A4Y9YQ85_9APHY</name>
<feature type="transmembrane region" description="Helical" evidence="11">
    <location>
        <begin position="133"/>
        <end position="150"/>
    </location>
</feature>
<evidence type="ECO:0000256" key="7">
    <source>
        <dbReference type="ARBA" id="ARBA00022840"/>
    </source>
</evidence>
<dbReference type="GO" id="GO:0005319">
    <property type="term" value="F:lipid transporter activity"/>
    <property type="evidence" value="ECO:0007669"/>
    <property type="project" value="TreeGrafter"/>
</dbReference>
<evidence type="ECO:0000256" key="2">
    <source>
        <dbReference type="ARBA" id="ARBA00008869"/>
    </source>
</evidence>
<feature type="transmembrane region" description="Helical" evidence="11">
    <location>
        <begin position="307"/>
        <end position="335"/>
    </location>
</feature>
<dbReference type="InterPro" id="IPR017871">
    <property type="entry name" value="ABC_transporter-like_CS"/>
</dbReference>
<dbReference type="SUPFAM" id="SSF52540">
    <property type="entry name" value="P-loop containing nucleoside triphosphate hydrolases"/>
    <property type="match status" value="2"/>
</dbReference>
<dbReference type="CDD" id="cd03263">
    <property type="entry name" value="ABC_subfamily_A"/>
    <property type="match status" value="2"/>
</dbReference>
<feature type="transmembrane region" description="Helical" evidence="11">
    <location>
        <begin position="180"/>
        <end position="201"/>
    </location>
</feature>
<evidence type="ECO:0000313" key="13">
    <source>
        <dbReference type="EMBL" id="TFY63701.1"/>
    </source>
</evidence>
<keyword evidence="6" id="KW-0547">Nucleotide-binding</keyword>
<dbReference type="InterPro" id="IPR003439">
    <property type="entry name" value="ABC_transporter-like_ATP-bd"/>
</dbReference>
<feature type="region of interest" description="Disordered" evidence="10">
    <location>
        <begin position="1598"/>
        <end position="1729"/>
    </location>
</feature>
<dbReference type="PANTHER" id="PTHR19229:SF36">
    <property type="entry name" value="ATP-BINDING CASSETTE SUB-FAMILY A MEMBER 2"/>
    <property type="match status" value="1"/>
</dbReference>
<dbReference type="InterPro" id="IPR026082">
    <property type="entry name" value="ABCA"/>
</dbReference>
<feature type="transmembrane region" description="Helical" evidence="11">
    <location>
        <begin position="1136"/>
        <end position="1157"/>
    </location>
</feature>
<feature type="compositionally biased region" description="Acidic residues" evidence="10">
    <location>
        <begin position="1660"/>
        <end position="1679"/>
    </location>
</feature>
<keyword evidence="4 11" id="KW-0812">Transmembrane</keyword>
<feature type="transmembrane region" description="Helical" evidence="11">
    <location>
        <begin position="240"/>
        <end position="259"/>
    </location>
</feature>
<gene>
    <name evidence="13" type="ORF">EVJ58_g3097</name>
</gene>
<dbReference type="GO" id="GO:0016020">
    <property type="term" value="C:membrane"/>
    <property type="evidence" value="ECO:0007669"/>
    <property type="project" value="UniProtKB-SubCell"/>
</dbReference>
<dbReference type="GO" id="GO:0016887">
    <property type="term" value="F:ATP hydrolysis activity"/>
    <property type="evidence" value="ECO:0007669"/>
    <property type="project" value="InterPro"/>
</dbReference>
<dbReference type="Pfam" id="PF00005">
    <property type="entry name" value="ABC_tran"/>
    <property type="match status" value="2"/>
</dbReference>
<dbReference type="EMBL" id="SEKV01000122">
    <property type="protein sequence ID" value="TFY63701.1"/>
    <property type="molecule type" value="Genomic_DNA"/>
</dbReference>
<dbReference type="PANTHER" id="PTHR19229">
    <property type="entry name" value="ATP-BINDING CASSETTE TRANSPORTER SUBFAMILY A ABCA"/>
    <property type="match status" value="1"/>
</dbReference>
<evidence type="ECO:0000256" key="6">
    <source>
        <dbReference type="ARBA" id="ARBA00022741"/>
    </source>
</evidence>
<evidence type="ECO:0000256" key="11">
    <source>
        <dbReference type="SAM" id="Phobius"/>
    </source>
</evidence>
<feature type="transmembrane region" description="Helical" evidence="11">
    <location>
        <begin position="1060"/>
        <end position="1082"/>
    </location>
</feature>
<dbReference type="STRING" id="34475.A0A4Y9YQ85"/>
<dbReference type="InterPro" id="IPR003593">
    <property type="entry name" value="AAA+_ATPase"/>
</dbReference>
<dbReference type="SMART" id="SM00382">
    <property type="entry name" value="AAA"/>
    <property type="match status" value="2"/>
</dbReference>
<comment type="similarity">
    <text evidence="2">Belongs to the ABC transporter superfamily. ABCA family.</text>
</comment>
<dbReference type="InterPro" id="IPR013525">
    <property type="entry name" value="ABC2_TM"/>
</dbReference>
<keyword evidence="8 11" id="KW-1133">Transmembrane helix</keyword>
<dbReference type="InterPro" id="IPR027417">
    <property type="entry name" value="P-loop_NTPase"/>
</dbReference>
<sequence>MLPFNSKQRANVKLVASPEEVPSACPENFIGLSRCYSVIVFNFLPTAGDPDSVKQVLNYTLRADSGLSFIDVVKHTSSVEERLMPLQWAVDSAYIELVTGSTPYRPYEWPFTQTDNTEQYTAIRLSYLRGTRMILVIAHFIAFVGIAYQLPGAFAGERAYLLTSHMKAMGLMDSARITSWHFSMSLVNLPGWIAVAVIWRFRIFTATNVGITLLIHILLGLILASWSFFIATPFGKSPQLAAIVSAVVACILAIVTLVIGNVSNVLAVIITLAFPPGFYIFAIRSVVGFELHQVGANLVKGDPDNNVMLLPIIIAAIADIFIWPCLAVILESWLYDAKNLSKSWKRKHSTAEERAPLIPPDVAISIKHLGKDFKTSRFMGRKTIVSAVEDLSLDIPKTGIFVLLGSNGAGKSTTMSILAGLLGRTRGSVTFEGGVDRPPLGTIGLVPQKNVLFPELTCYQTLRLWKAIKPPRDGVSDDEDIEQLLRDCDLGKKIHYNASALSGGQKRKLQLAIGMVGGAQILLVDECTSGVDPLSRRALWKILSSVRHDRTVVFTTHFLDEADLLGDTVAVLAAPGRLVAQGTPVALKSRYGDGYNVQVSFDTEQPLEKPSSDASQLLDVIRPFAPSAYAVSAGLAEVTYFLQTKDPWVVHKVLEVIQQEHEAGRLGSYSVANTSMEDVFLTLMNANQSFSPDFHPKSLDGSTFSTHDSTLKSNSDFSQKAHLRSSSYSSVSLPMLSYEKTSELNLTNGRRKSVFGQALTIFYKRCLIARRSWLSPVLMILITAAGASIPLWFMSGLAAPTCVQPLKTVYPTQLYVPWSPLVSLMSSKIPGKRVLQYPPGLIETLGPSFGGIPVHNFQDNASFVNYVNQNYRNLSMGGVSLDYDTGATLIAWEATPPGLTGLSLLNLASNLLYDHALNETNTVATRVIAANYEKLAGFDSGILVMLKFMAFFGAALSVFPAFFGLYVSKERRSAVQAMQFSNGLSNPAGLWLGHLMFDSIFAVFIATLIIVIYAFASNQFAALPFFWLVLVLYGIVGALFSYTISLAVPSPLAAFAATAGYQAVMFLLYLAGFLLTATYATVTSESRDLTFIHFFVAILSPIANAVHAAFVSLNLFSLLCTNAPATAASEAMPSRFGGPIIYLFVYLFVLFGILVWVDSGAILPRKKTAKAATSAFVRRFSRKSFQASKHGVYEEAMKVATSDDTLRVLNVVKAYGSPNNRVVDNASFGVSQNTVLALLGPNGAGKTTTFNMIRGDVIPDSGDVLINGISVVKNPRTARLALGVCPQFTAIDSELTVREHLVVYGRLKGLKPGVELERNVEALLHGTSLHQYADRLAARLSGGNQRKLALAIALMGNPAVVLIDEFSSGVDAKMKRDMWDTLRSVAGGKAIVITTHSMEEASALATKVGILAKKMLAVGTTETLAERYATYEVHFSCRTRDEIVRARILMSQLPGARMADDVATRFEDELTEFSIEKAGLESVFLKVIRENAIQEEDSRTKPIKLYITFVNASTIHYSSRTGAVAGNLDDETTTRTRGYFARTNHAHERWSASISGSPTLSLRFIYSAPVVSNSTASRSNSESSTRVHWQVRFTTMSKKPVEIVEEPDLEDEGEESDEYEVEEEDDEDEYVEEEEGGEAGPSGKNNLTALLLGGAAAGGEDAEDAEDEEDEEYDEEIEEVGANGAASYPASVSGVKRGRDEDDIEAEVRAGTTPDGELQGDYGEADELGGVVAASATKKARTDASAEDEL</sequence>
<feature type="transmembrane region" description="Helical" evidence="11">
    <location>
        <begin position="213"/>
        <end position="234"/>
    </location>
</feature>
<feature type="transmembrane region" description="Helical" evidence="11">
    <location>
        <begin position="948"/>
        <end position="968"/>
    </location>
</feature>
<dbReference type="Pfam" id="PF12698">
    <property type="entry name" value="ABC2_membrane_3"/>
    <property type="match status" value="1"/>
</dbReference>
<evidence type="ECO:0000256" key="4">
    <source>
        <dbReference type="ARBA" id="ARBA00022692"/>
    </source>
</evidence>
<evidence type="ECO:0000256" key="5">
    <source>
        <dbReference type="ARBA" id="ARBA00022737"/>
    </source>
</evidence>
<evidence type="ECO:0000313" key="14">
    <source>
        <dbReference type="Proteomes" id="UP000298390"/>
    </source>
</evidence>
<evidence type="ECO:0000256" key="3">
    <source>
        <dbReference type="ARBA" id="ARBA00022448"/>
    </source>
</evidence>
<accession>A0A4Y9YQ85</accession>
<keyword evidence="3" id="KW-0813">Transport</keyword>
<feature type="transmembrane region" description="Helical" evidence="11">
    <location>
        <begin position="773"/>
        <end position="794"/>
    </location>
</feature>
<keyword evidence="7" id="KW-0067">ATP-binding</keyword>
<evidence type="ECO:0000256" key="1">
    <source>
        <dbReference type="ARBA" id="ARBA00004141"/>
    </source>
</evidence>
<feature type="transmembrane region" description="Helical" evidence="11">
    <location>
        <begin position="988"/>
        <end position="1013"/>
    </location>
</feature>
<comment type="caution">
    <text evidence="13">The sequence shown here is derived from an EMBL/GenBank/DDBJ whole genome shotgun (WGS) entry which is preliminary data.</text>
</comment>
<dbReference type="PROSITE" id="PS00211">
    <property type="entry name" value="ABC_TRANSPORTER_1"/>
    <property type="match status" value="2"/>
</dbReference>
<dbReference type="Gene3D" id="3.40.50.300">
    <property type="entry name" value="P-loop containing nucleotide triphosphate hydrolases"/>
    <property type="match status" value="2"/>
</dbReference>
<feature type="domain" description="ABC transporter" evidence="12">
    <location>
        <begin position="364"/>
        <end position="600"/>
    </location>
</feature>
<protein>
    <recommendedName>
        <fullName evidence="12">ABC transporter domain-containing protein</fullName>
    </recommendedName>
</protein>
<dbReference type="GO" id="GO:0140359">
    <property type="term" value="F:ABC-type transporter activity"/>
    <property type="evidence" value="ECO:0007669"/>
    <property type="project" value="InterPro"/>
</dbReference>
<evidence type="ECO:0000259" key="12">
    <source>
        <dbReference type="PROSITE" id="PS50893"/>
    </source>
</evidence>
<reference evidence="13 14" key="1">
    <citation type="submission" date="2019-01" db="EMBL/GenBank/DDBJ databases">
        <title>Genome sequencing of the rare red list fungi Fomitopsis rosea.</title>
        <authorList>
            <person name="Buettner E."/>
            <person name="Kellner H."/>
        </authorList>
    </citation>
    <scope>NUCLEOTIDE SEQUENCE [LARGE SCALE GENOMIC DNA]</scope>
    <source>
        <strain evidence="13 14">DSM 105464</strain>
    </source>
</reference>
<keyword evidence="5" id="KW-0677">Repeat</keyword>
<keyword evidence="9 11" id="KW-0472">Membrane</keyword>
<feature type="domain" description="ABC transporter" evidence="12">
    <location>
        <begin position="1206"/>
        <end position="1437"/>
    </location>
</feature>
<feature type="transmembrane region" description="Helical" evidence="11">
    <location>
        <begin position="266"/>
        <end position="287"/>
    </location>
</feature>
<feature type="compositionally biased region" description="Acidic residues" evidence="10">
    <location>
        <begin position="1603"/>
        <end position="1637"/>
    </location>
</feature>
<dbReference type="PROSITE" id="PS50893">
    <property type="entry name" value="ABC_TRANSPORTER_2"/>
    <property type="match status" value="2"/>
</dbReference>
<feature type="transmembrane region" description="Helical" evidence="11">
    <location>
        <begin position="1025"/>
        <end position="1048"/>
    </location>
</feature>
<evidence type="ECO:0000256" key="8">
    <source>
        <dbReference type="ARBA" id="ARBA00022989"/>
    </source>
</evidence>
<dbReference type="GO" id="GO:0005524">
    <property type="term" value="F:ATP binding"/>
    <property type="evidence" value="ECO:0007669"/>
    <property type="project" value="UniProtKB-KW"/>
</dbReference>
<comment type="subcellular location">
    <subcellularLocation>
        <location evidence="1">Membrane</location>
        <topology evidence="1">Multi-pass membrane protein</topology>
    </subcellularLocation>
</comment>
<organism evidence="13 14">
    <name type="scientific">Rhodofomes roseus</name>
    <dbReference type="NCBI Taxonomy" id="34475"/>
    <lineage>
        <taxon>Eukaryota</taxon>
        <taxon>Fungi</taxon>
        <taxon>Dikarya</taxon>
        <taxon>Basidiomycota</taxon>
        <taxon>Agaricomycotina</taxon>
        <taxon>Agaricomycetes</taxon>
        <taxon>Polyporales</taxon>
        <taxon>Rhodofomes</taxon>
    </lineage>
</organism>
<proteinExistence type="inferred from homology"/>
<feature type="transmembrane region" description="Helical" evidence="11">
    <location>
        <begin position="1094"/>
        <end position="1116"/>
    </location>
</feature>
<evidence type="ECO:0000256" key="10">
    <source>
        <dbReference type="SAM" id="MobiDB-lite"/>
    </source>
</evidence>
<evidence type="ECO:0000256" key="9">
    <source>
        <dbReference type="ARBA" id="ARBA00023136"/>
    </source>
</evidence>
<dbReference type="Proteomes" id="UP000298390">
    <property type="component" value="Unassembled WGS sequence"/>
</dbReference>